<dbReference type="SUPFAM" id="SSF49303">
    <property type="entry name" value="beta-Galactosidase/glucuronidase domain"/>
    <property type="match status" value="1"/>
</dbReference>
<dbReference type="InterPro" id="IPR013783">
    <property type="entry name" value="Ig-like_fold"/>
</dbReference>
<comment type="caution">
    <text evidence="7">The sequence shown here is derived from an EMBL/GenBank/DDBJ whole genome shotgun (WGS) entry which is preliminary data.</text>
</comment>
<proteinExistence type="inferred from homology"/>
<dbReference type="PANTHER" id="PTHR42732:SF2">
    <property type="entry name" value="BETA-MANNOSIDASE"/>
    <property type="match status" value="1"/>
</dbReference>
<dbReference type="EMBL" id="JAUEDM010000001">
    <property type="protein sequence ID" value="KAK3330737.1"/>
    <property type="molecule type" value="Genomic_DNA"/>
</dbReference>
<dbReference type="InterPro" id="IPR036156">
    <property type="entry name" value="Beta-gal/glucu_dom_sf"/>
</dbReference>
<dbReference type="InterPro" id="IPR051913">
    <property type="entry name" value="GH2_Domain-Containing"/>
</dbReference>
<reference evidence="7" key="1">
    <citation type="journal article" date="2023" name="Mol. Phylogenet. Evol.">
        <title>Genome-scale phylogeny and comparative genomics of the fungal order Sordariales.</title>
        <authorList>
            <person name="Hensen N."/>
            <person name="Bonometti L."/>
            <person name="Westerberg I."/>
            <person name="Brannstrom I.O."/>
            <person name="Guillou S."/>
            <person name="Cros-Aarteil S."/>
            <person name="Calhoun S."/>
            <person name="Haridas S."/>
            <person name="Kuo A."/>
            <person name="Mondo S."/>
            <person name="Pangilinan J."/>
            <person name="Riley R."/>
            <person name="LaButti K."/>
            <person name="Andreopoulos B."/>
            <person name="Lipzen A."/>
            <person name="Chen C."/>
            <person name="Yan M."/>
            <person name="Daum C."/>
            <person name="Ng V."/>
            <person name="Clum A."/>
            <person name="Steindorff A."/>
            <person name="Ohm R.A."/>
            <person name="Martin F."/>
            <person name="Silar P."/>
            <person name="Natvig D.O."/>
            <person name="Lalanne C."/>
            <person name="Gautier V."/>
            <person name="Ament-Velasquez S.L."/>
            <person name="Kruys A."/>
            <person name="Hutchinson M.I."/>
            <person name="Powell A.J."/>
            <person name="Barry K."/>
            <person name="Miller A.N."/>
            <person name="Grigoriev I.V."/>
            <person name="Debuchy R."/>
            <person name="Gladieux P."/>
            <person name="Hiltunen Thoren M."/>
            <person name="Johannesson H."/>
        </authorList>
    </citation>
    <scope>NUCLEOTIDE SEQUENCE</scope>
    <source>
        <strain evidence="7">CBS 118394</strain>
    </source>
</reference>
<evidence type="ECO:0000256" key="1">
    <source>
        <dbReference type="ARBA" id="ARBA00007401"/>
    </source>
</evidence>
<dbReference type="InterPro" id="IPR054593">
    <property type="entry name" value="Beta-mannosidase-like_N2"/>
</dbReference>
<dbReference type="AlphaFoldDB" id="A0AAE0MFM4"/>
<keyword evidence="8" id="KW-1185">Reference proteome</keyword>
<reference evidence="7" key="2">
    <citation type="submission" date="2023-06" db="EMBL/GenBank/DDBJ databases">
        <authorList>
            <consortium name="Lawrence Berkeley National Laboratory"/>
            <person name="Haridas S."/>
            <person name="Hensen N."/>
            <person name="Bonometti L."/>
            <person name="Westerberg I."/>
            <person name="Brannstrom I.O."/>
            <person name="Guillou S."/>
            <person name="Cros-Aarteil S."/>
            <person name="Calhoun S."/>
            <person name="Kuo A."/>
            <person name="Mondo S."/>
            <person name="Pangilinan J."/>
            <person name="Riley R."/>
            <person name="Labutti K."/>
            <person name="Andreopoulos B."/>
            <person name="Lipzen A."/>
            <person name="Chen C."/>
            <person name="Yanf M."/>
            <person name="Daum C."/>
            <person name="Ng V."/>
            <person name="Clum A."/>
            <person name="Steindorff A."/>
            <person name="Ohm R."/>
            <person name="Martin F."/>
            <person name="Silar P."/>
            <person name="Natvig D."/>
            <person name="Lalanne C."/>
            <person name="Gautier V."/>
            <person name="Ament-Velasquez S.L."/>
            <person name="Kruys A."/>
            <person name="Hutchinson M.I."/>
            <person name="Powell A.J."/>
            <person name="Barry K."/>
            <person name="Miller A.N."/>
            <person name="Grigoriev I.V."/>
            <person name="Debuchy R."/>
            <person name="Gladieux P."/>
            <person name="Thoren M.H."/>
            <person name="Johannesson H."/>
        </authorList>
    </citation>
    <scope>NUCLEOTIDE SEQUENCE</scope>
    <source>
        <strain evidence="7">CBS 118394</strain>
    </source>
</reference>
<dbReference type="SUPFAM" id="SSF51445">
    <property type="entry name" value="(Trans)glycosidases"/>
    <property type="match status" value="1"/>
</dbReference>
<evidence type="ECO:0000259" key="4">
    <source>
        <dbReference type="Pfam" id="PF00703"/>
    </source>
</evidence>
<name>A0AAE0MFM4_9PEZI</name>
<dbReference type="Gene3D" id="3.20.20.80">
    <property type="entry name" value="Glycosidases"/>
    <property type="match status" value="1"/>
</dbReference>
<dbReference type="Gene3D" id="2.60.40.10">
    <property type="entry name" value="Immunoglobulins"/>
    <property type="match status" value="1"/>
</dbReference>
<dbReference type="InterPro" id="IPR017853">
    <property type="entry name" value="GH"/>
</dbReference>
<dbReference type="SUPFAM" id="SSF49785">
    <property type="entry name" value="Galactose-binding domain-like"/>
    <property type="match status" value="1"/>
</dbReference>
<dbReference type="Pfam" id="PF22666">
    <property type="entry name" value="Glyco_hydro_2_N2"/>
    <property type="match status" value="1"/>
</dbReference>
<protein>
    <submittedName>
        <fullName evidence="7">Glycoside hydrolase superfamily</fullName>
    </submittedName>
</protein>
<feature type="domain" description="Glycoside hydrolase family 2 immunoglobulin-like beta-sandwich" evidence="4">
    <location>
        <begin position="247"/>
        <end position="334"/>
    </location>
</feature>
<dbReference type="GO" id="GO:0004553">
    <property type="term" value="F:hydrolase activity, hydrolyzing O-glycosyl compounds"/>
    <property type="evidence" value="ECO:0007669"/>
    <property type="project" value="InterPro"/>
</dbReference>
<keyword evidence="2 7" id="KW-0378">Hydrolase</keyword>
<accession>A0AAE0MFM4</accession>
<feature type="domain" description="Beta-mannosidase-like galactose-binding" evidence="6">
    <location>
        <begin position="130"/>
        <end position="201"/>
    </location>
</feature>
<evidence type="ECO:0000259" key="6">
    <source>
        <dbReference type="Pfam" id="PF22666"/>
    </source>
</evidence>
<evidence type="ECO:0000256" key="3">
    <source>
        <dbReference type="ARBA" id="ARBA00023295"/>
    </source>
</evidence>
<feature type="domain" description="Glycoside hydrolase family 2 catalytic" evidence="5">
    <location>
        <begin position="375"/>
        <end position="501"/>
    </location>
</feature>
<keyword evidence="3" id="KW-0326">Glycosidase</keyword>
<evidence type="ECO:0000256" key="2">
    <source>
        <dbReference type="ARBA" id="ARBA00022801"/>
    </source>
</evidence>
<evidence type="ECO:0000313" key="7">
    <source>
        <dbReference type="EMBL" id="KAK3330737.1"/>
    </source>
</evidence>
<dbReference type="Pfam" id="PF00703">
    <property type="entry name" value="Glyco_hydro_2"/>
    <property type="match status" value="1"/>
</dbReference>
<dbReference type="InterPro" id="IPR006102">
    <property type="entry name" value="Ig-like_GH2"/>
</dbReference>
<dbReference type="GO" id="GO:0005975">
    <property type="term" value="P:carbohydrate metabolic process"/>
    <property type="evidence" value="ECO:0007669"/>
    <property type="project" value="InterPro"/>
</dbReference>
<dbReference type="Gene3D" id="2.60.120.260">
    <property type="entry name" value="Galactose-binding domain-like"/>
    <property type="match status" value="1"/>
</dbReference>
<dbReference type="InterPro" id="IPR008979">
    <property type="entry name" value="Galactose-bd-like_sf"/>
</dbReference>
<evidence type="ECO:0000313" key="8">
    <source>
        <dbReference type="Proteomes" id="UP001283341"/>
    </source>
</evidence>
<comment type="similarity">
    <text evidence="1">Belongs to the glycosyl hydrolase 2 family.</text>
</comment>
<evidence type="ECO:0000259" key="5">
    <source>
        <dbReference type="Pfam" id="PF02836"/>
    </source>
</evidence>
<dbReference type="PANTHER" id="PTHR42732">
    <property type="entry name" value="BETA-GALACTOSIDASE"/>
    <property type="match status" value="1"/>
</dbReference>
<sequence>MLTLWAMTVTPSPADHLFGPSLNTTQASYSYSTPAATSSPTAATSTPTPYRLIPPLLDTPWTEKVGTDPWPQHPRPLLYREDWLSLNGIWTFQPADSTDEVNSPPASATLSQEVLIPSCIESGISGIMATNLTQMWFSTSFTVPSSWNPKQRVLLNFEAVDYEATVFVNGKQVSFHRGGYFRFTIDVTDQINLHGPNDLLVFAFDPTDEIPYYTPHGKQTKTPSHIFYTPCSGIWQSVWLESVPDNHITKLDITADMDGNVNVMVHNARNETVPVQVSLVAHNGAELVTHQASAHKEFSFHAPSAKLWTPGTPNLYNISVTMGYDTVRSYTGFRSISSGVVNGIQRPLLNGEFVFQFGTLDQGYWPDGIYLPPTLEAMVYDLKVLKDLGMNMVRKHIKVEPDLFYQACDQLGLLVVQDMPSMRPGEGAPSGDPAPEDQEEFGRQLELMVNQFKGYPSIVTWVIYNEGWGQLTRGDYPEFGLTDRVRRIDPTRLINSVTGWHDHGAGDFHDNHHYADPQCGTPWYSILSTPYDPQRIGFQGEFGGLGHVPAKENLWPVQRAVDAINQTYEISANLDAYNYRSHILLRLLRDQVALHACSGAVYTQTTDVEGEVNGLVTYDRRVTRVNATQWKDDIQALYDAANSRT</sequence>
<dbReference type="Pfam" id="PF02836">
    <property type="entry name" value="Glyco_hydro_2_C"/>
    <property type="match status" value="1"/>
</dbReference>
<dbReference type="InterPro" id="IPR006103">
    <property type="entry name" value="Glyco_hydro_2_cat"/>
</dbReference>
<dbReference type="Proteomes" id="UP001283341">
    <property type="component" value="Unassembled WGS sequence"/>
</dbReference>
<gene>
    <name evidence="7" type="ORF">B0H66DRAFT_469194</name>
</gene>
<organism evidence="7 8">
    <name type="scientific">Apodospora peruviana</name>
    <dbReference type="NCBI Taxonomy" id="516989"/>
    <lineage>
        <taxon>Eukaryota</taxon>
        <taxon>Fungi</taxon>
        <taxon>Dikarya</taxon>
        <taxon>Ascomycota</taxon>
        <taxon>Pezizomycotina</taxon>
        <taxon>Sordariomycetes</taxon>
        <taxon>Sordariomycetidae</taxon>
        <taxon>Sordariales</taxon>
        <taxon>Lasiosphaeriaceae</taxon>
        <taxon>Apodospora</taxon>
    </lineage>
</organism>